<proteinExistence type="inferred from homology"/>
<evidence type="ECO:0000256" key="2">
    <source>
        <dbReference type="ARBA" id="ARBA00022490"/>
    </source>
</evidence>
<dbReference type="EMBL" id="MF782455">
    <property type="protein sequence ID" value="ATZ80175.1"/>
    <property type="molecule type" value="Genomic_DNA"/>
</dbReference>
<keyword evidence="5" id="KW-1185">Reference proteome</keyword>
<sequence length="176" mass="20485">MFRNYTKLLYVCAWNSNTICYNGTINRKNIITFNKLIYDMNKSSSKEINIYLTSHGGDLDYSFLTYDLLKQSPKTINMYCHNSVISAASIIYLAGHNRYITPNSLIMIHQLSGSISGTYNHMNDYMQCYKLSMQNMKKIYKHETTMDNRTINKLLNNDIFLNAEKCVKYGIVHKII</sequence>
<dbReference type="PANTHER" id="PTHR10381">
    <property type="entry name" value="ATP-DEPENDENT CLP PROTEASE PROTEOLYTIC SUBUNIT"/>
    <property type="match status" value="1"/>
</dbReference>
<evidence type="ECO:0000256" key="1">
    <source>
        <dbReference type="ARBA" id="ARBA00007039"/>
    </source>
</evidence>
<dbReference type="Pfam" id="PF00574">
    <property type="entry name" value="CLP_protease"/>
    <property type="match status" value="1"/>
</dbReference>
<dbReference type="GO" id="GO:0009368">
    <property type="term" value="C:endopeptidase Clp complex"/>
    <property type="evidence" value="ECO:0007669"/>
    <property type="project" value="TreeGrafter"/>
</dbReference>
<dbReference type="PANTHER" id="PTHR10381:SF70">
    <property type="entry name" value="ATP-DEPENDENT CLP PROTEASE PROTEOLYTIC SUBUNIT"/>
    <property type="match status" value="1"/>
</dbReference>
<dbReference type="SUPFAM" id="SSF52096">
    <property type="entry name" value="ClpP/crotonase"/>
    <property type="match status" value="1"/>
</dbReference>
<keyword evidence="3" id="KW-0378">Hydrolase</keyword>
<evidence type="ECO:0000313" key="5">
    <source>
        <dbReference type="Proteomes" id="UP000240325"/>
    </source>
</evidence>
<name>A0A2H4UTM4_9VIRU</name>
<gene>
    <name evidence="4" type="ORF">BMW23_0115</name>
</gene>
<dbReference type="GO" id="GO:0006515">
    <property type="term" value="P:protein quality control for misfolded or incompletely synthesized proteins"/>
    <property type="evidence" value="ECO:0007669"/>
    <property type="project" value="TreeGrafter"/>
</dbReference>
<dbReference type="Proteomes" id="UP000240325">
    <property type="component" value="Segment"/>
</dbReference>
<dbReference type="GO" id="GO:0004176">
    <property type="term" value="F:ATP-dependent peptidase activity"/>
    <property type="evidence" value="ECO:0007669"/>
    <property type="project" value="InterPro"/>
</dbReference>
<dbReference type="InterPro" id="IPR023562">
    <property type="entry name" value="ClpP/TepA"/>
</dbReference>
<protein>
    <submittedName>
        <fullName evidence="4">Crotonase/enoyl-coenzyme A (CoA) hydratase</fullName>
    </submittedName>
</protein>
<reference evidence="4" key="1">
    <citation type="journal article" date="2017" name="Elife">
        <title>The kinetoplastid-infecting Bodo saltans virus (BsV), a window into the most abundant giant viruses in the sea.</title>
        <authorList>
            <person name="Deeg C.M."/>
            <person name="Chow C.-E.T."/>
            <person name="Suttle C.A."/>
        </authorList>
    </citation>
    <scope>NUCLEOTIDE SEQUENCE</scope>
    <source>
        <strain evidence="4">NG1</strain>
    </source>
</reference>
<evidence type="ECO:0000256" key="3">
    <source>
        <dbReference type="ARBA" id="ARBA00022801"/>
    </source>
</evidence>
<keyword evidence="2" id="KW-0963">Cytoplasm</keyword>
<dbReference type="InterPro" id="IPR029045">
    <property type="entry name" value="ClpP/crotonase-like_dom_sf"/>
</dbReference>
<dbReference type="GO" id="GO:0004252">
    <property type="term" value="F:serine-type endopeptidase activity"/>
    <property type="evidence" value="ECO:0007669"/>
    <property type="project" value="InterPro"/>
</dbReference>
<dbReference type="Gene3D" id="3.90.226.10">
    <property type="entry name" value="2-enoyl-CoA Hydratase, Chain A, domain 1"/>
    <property type="match status" value="1"/>
</dbReference>
<accession>A0A2H4UTM4</accession>
<evidence type="ECO:0000313" key="4">
    <source>
        <dbReference type="EMBL" id="ATZ80175.1"/>
    </source>
</evidence>
<dbReference type="GO" id="GO:0051117">
    <property type="term" value="F:ATPase binding"/>
    <property type="evidence" value="ECO:0007669"/>
    <property type="project" value="TreeGrafter"/>
</dbReference>
<organism evidence="4">
    <name type="scientific">Bodo saltans virus</name>
    <dbReference type="NCBI Taxonomy" id="2024608"/>
    <lineage>
        <taxon>Viruses</taxon>
        <taxon>Varidnaviria</taxon>
        <taxon>Bamfordvirae</taxon>
        <taxon>Nucleocytoviricota</taxon>
        <taxon>Megaviricetes</taxon>
        <taxon>Imitervirales</taxon>
        <taxon>Mimiviridae</taxon>
        <taxon>Klosneuvirinae</taxon>
        <taxon>Theiavirus</taxon>
        <taxon>Theiavirus salishense</taxon>
    </lineage>
</organism>
<comment type="similarity">
    <text evidence="1">Belongs to the peptidase S14 family.</text>
</comment>
<dbReference type="PRINTS" id="PR00127">
    <property type="entry name" value="CLPPROTEASEP"/>
</dbReference>
<dbReference type="InterPro" id="IPR001907">
    <property type="entry name" value="ClpP"/>
</dbReference>